<feature type="transmembrane region" description="Helical" evidence="7">
    <location>
        <begin position="207"/>
        <end position="229"/>
    </location>
</feature>
<proteinExistence type="predicted"/>
<dbReference type="RefSeq" id="WP_098523323.1">
    <property type="nucleotide sequence ID" value="NZ_NUYJ01000078.1"/>
</dbReference>
<evidence type="ECO:0000256" key="4">
    <source>
        <dbReference type="ARBA" id="ARBA00022692"/>
    </source>
</evidence>
<evidence type="ECO:0000259" key="8">
    <source>
        <dbReference type="PROSITE" id="PS50850"/>
    </source>
</evidence>
<feature type="transmembrane region" description="Helical" evidence="7">
    <location>
        <begin position="241"/>
        <end position="259"/>
    </location>
</feature>
<evidence type="ECO:0000256" key="6">
    <source>
        <dbReference type="ARBA" id="ARBA00023136"/>
    </source>
</evidence>
<keyword evidence="3" id="KW-1003">Cell membrane</keyword>
<evidence type="ECO:0000256" key="2">
    <source>
        <dbReference type="ARBA" id="ARBA00022448"/>
    </source>
</evidence>
<dbReference type="GO" id="GO:0022857">
    <property type="term" value="F:transmembrane transporter activity"/>
    <property type="evidence" value="ECO:0007669"/>
    <property type="project" value="InterPro"/>
</dbReference>
<feature type="transmembrane region" description="Helical" evidence="7">
    <location>
        <begin position="7"/>
        <end position="27"/>
    </location>
</feature>
<dbReference type="PROSITE" id="PS50850">
    <property type="entry name" value="MFS"/>
    <property type="match status" value="1"/>
</dbReference>
<dbReference type="GO" id="GO:0005886">
    <property type="term" value="C:plasma membrane"/>
    <property type="evidence" value="ECO:0007669"/>
    <property type="project" value="UniProtKB-SubCell"/>
</dbReference>
<keyword evidence="4 7" id="KW-0812">Transmembrane</keyword>
<dbReference type="InterPro" id="IPR050189">
    <property type="entry name" value="MFS_Efflux_Transporters"/>
</dbReference>
<comment type="subcellular location">
    <subcellularLocation>
        <location evidence="1">Cell membrane</location>
        <topology evidence="1">Multi-pass membrane protein</topology>
    </subcellularLocation>
</comment>
<evidence type="ECO:0000256" key="1">
    <source>
        <dbReference type="ARBA" id="ARBA00004651"/>
    </source>
</evidence>
<protein>
    <submittedName>
        <fullName evidence="9">MFS transporter</fullName>
    </submittedName>
</protein>
<feature type="transmembrane region" description="Helical" evidence="7">
    <location>
        <begin position="266"/>
        <end position="286"/>
    </location>
</feature>
<feature type="transmembrane region" description="Helical" evidence="7">
    <location>
        <begin position="357"/>
        <end position="375"/>
    </location>
</feature>
<dbReference type="AlphaFoldDB" id="A0AA44Q8A6"/>
<keyword evidence="2" id="KW-0813">Transport</keyword>
<dbReference type="InterPro" id="IPR020846">
    <property type="entry name" value="MFS_dom"/>
</dbReference>
<feature type="domain" description="Major facilitator superfamily (MFS) profile" evidence="8">
    <location>
        <begin position="4"/>
        <end position="379"/>
    </location>
</feature>
<evidence type="ECO:0000313" key="9">
    <source>
        <dbReference type="EMBL" id="PFR98577.1"/>
    </source>
</evidence>
<dbReference type="PANTHER" id="PTHR43124:SF3">
    <property type="entry name" value="CHLORAMPHENICOL EFFLUX PUMP RV0191"/>
    <property type="match status" value="1"/>
</dbReference>
<keyword evidence="6 7" id="KW-0472">Membrane</keyword>
<dbReference type="InterPro" id="IPR011701">
    <property type="entry name" value="MFS"/>
</dbReference>
<feature type="transmembrane region" description="Helical" evidence="7">
    <location>
        <begin position="329"/>
        <end position="351"/>
    </location>
</feature>
<dbReference type="SUPFAM" id="SSF103473">
    <property type="entry name" value="MFS general substrate transporter"/>
    <property type="match status" value="1"/>
</dbReference>
<dbReference type="CDD" id="cd17324">
    <property type="entry name" value="MFS_NepI_like"/>
    <property type="match status" value="1"/>
</dbReference>
<evidence type="ECO:0000313" key="10">
    <source>
        <dbReference type="Proteomes" id="UP000226357"/>
    </source>
</evidence>
<comment type="caution">
    <text evidence="9">The sequence shown here is derived from an EMBL/GenBank/DDBJ whole genome shotgun (WGS) entry which is preliminary data.</text>
</comment>
<reference evidence="9 10" key="1">
    <citation type="submission" date="2017-09" db="EMBL/GenBank/DDBJ databases">
        <title>Large-scale bioinformatics analysis of Bacillus genomes uncovers conserved roles of natural products in bacterial physiology.</title>
        <authorList>
            <consortium name="Agbiome Team Llc"/>
            <person name="Bleich R.M."/>
            <person name="Grubbs K.J."/>
            <person name="Santa Maria K.C."/>
            <person name="Allen S.E."/>
            <person name="Farag S."/>
            <person name="Shank E.A."/>
            <person name="Bowers A."/>
        </authorList>
    </citation>
    <scope>NUCLEOTIDE SEQUENCE [LARGE SCALE GENOMIC DNA]</scope>
    <source>
        <strain evidence="9 10">AFS067272</strain>
    </source>
</reference>
<evidence type="ECO:0000256" key="5">
    <source>
        <dbReference type="ARBA" id="ARBA00022989"/>
    </source>
</evidence>
<name>A0AA44Q8A6_BACCE</name>
<feature type="transmembrane region" description="Helical" evidence="7">
    <location>
        <begin position="128"/>
        <end position="151"/>
    </location>
</feature>
<dbReference type="InterPro" id="IPR036259">
    <property type="entry name" value="MFS_trans_sf"/>
</dbReference>
<feature type="transmembrane region" description="Helical" evidence="7">
    <location>
        <begin position="157"/>
        <end position="177"/>
    </location>
</feature>
<feature type="transmembrane region" description="Helical" evidence="7">
    <location>
        <begin position="70"/>
        <end position="89"/>
    </location>
</feature>
<gene>
    <name evidence="9" type="ORF">COK38_19050</name>
</gene>
<dbReference type="Pfam" id="PF07690">
    <property type="entry name" value="MFS_1"/>
    <property type="match status" value="1"/>
</dbReference>
<dbReference type="Gene3D" id="1.20.1250.20">
    <property type="entry name" value="MFS general substrate transporter like domains"/>
    <property type="match status" value="1"/>
</dbReference>
<feature type="transmembrane region" description="Helical" evidence="7">
    <location>
        <begin position="292"/>
        <end position="317"/>
    </location>
</feature>
<organism evidence="9 10">
    <name type="scientific">Bacillus cereus</name>
    <dbReference type="NCBI Taxonomy" id="1396"/>
    <lineage>
        <taxon>Bacteria</taxon>
        <taxon>Bacillati</taxon>
        <taxon>Bacillota</taxon>
        <taxon>Bacilli</taxon>
        <taxon>Bacillales</taxon>
        <taxon>Bacillaceae</taxon>
        <taxon>Bacillus</taxon>
        <taxon>Bacillus cereus group</taxon>
    </lineage>
</organism>
<accession>A0AA44Q8A6</accession>
<keyword evidence="5 7" id="KW-1133">Transmembrane helix</keyword>
<evidence type="ECO:0000256" key="3">
    <source>
        <dbReference type="ARBA" id="ARBA00022475"/>
    </source>
</evidence>
<dbReference type="EMBL" id="NVBO01000216">
    <property type="protein sequence ID" value="PFR98577.1"/>
    <property type="molecule type" value="Genomic_DNA"/>
</dbReference>
<feature type="transmembrane region" description="Helical" evidence="7">
    <location>
        <begin position="39"/>
        <end position="58"/>
    </location>
</feature>
<feature type="transmembrane region" description="Helical" evidence="7">
    <location>
        <begin position="95"/>
        <end position="116"/>
    </location>
</feature>
<dbReference type="Proteomes" id="UP000226357">
    <property type="component" value="Unassembled WGS sequence"/>
</dbReference>
<evidence type="ECO:0000256" key="7">
    <source>
        <dbReference type="SAM" id="Phobius"/>
    </source>
</evidence>
<sequence length="395" mass="43431">MNKIMIMFFIIMFMIGTDTFLISPLLPTLQTIYGVPTEISGWMVSTYALGYAVFALIAGPISDGLNRKRVMLGGMSFFAISTFLCGTAPSFGWMLTFRFCAGVSAAFVSPQVWASIPLLVSKNQIVKSIGIATAGLSLAQVLGLPIGAYLATIHYTTPFFTIGICSAVLVIFIYFVFPEIQPQHIEKKQQPIVSRYKQLLGDSKTSLAYFAYFLFQTGNFAAFSFFGVWLATQFKLQVNEVGTAMLILGLGNLTGNIVGPRLVKKLGYMYSFYGGIFVLAGLYVILPYLKHILLVELFFFILFFITGILFVLMMSHLQKISSVARGTGAALANSSMYIGQTIGAAVAGVLFVTFDNFIFIGSFTAILYVVSLLVFRKSDRYVTVEIEEKQQTASL</sequence>
<dbReference type="PANTHER" id="PTHR43124">
    <property type="entry name" value="PURINE EFFLUX PUMP PBUE"/>
    <property type="match status" value="1"/>
</dbReference>